<dbReference type="EMBL" id="DUZY01000003">
    <property type="protein sequence ID" value="DAD32802.1"/>
    <property type="molecule type" value="Genomic_DNA"/>
</dbReference>
<keyword evidence="2" id="KW-1185">Reference proteome</keyword>
<organism evidence="1 2">
    <name type="scientific">Nelumbo nucifera</name>
    <name type="common">Sacred lotus</name>
    <dbReference type="NCBI Taxonomy" id="4432"/>
    <lineage>
        <taxon>Eukaryota</taxon>
        <taxon>Viridiplantae</taxon>
        <taxon>Streptophyta</taxon>
        <taxon>Embryophyta</taxon>
        <taxon>Tracheophyta</taxon>
        <taxon>Spermatophyta</taxon>
        <taxon>Magnoliopsida</taxon>
        <taxon>Proteales</taxon>
        <taxon>Nelumbonaceae</taxon>
        <taxon>Nelumbo</taxon>
    </lineage>
</organism>
<evidence type="ECO:0000313" key="1">
    <source>
        <dbReference type="EMBL" id="DAD32802.1"/>
    </source>
</evidence>
<name>A0A822YJX6_NELNU</name>
<gene>
    <name evidence="1" type="ORF">HUJ06_011653</name>
</gene>
<sequence length="73" mass="8484">MGLIEAWFWELSFLHDFRPTTTRSIKNIAKKDEDARKMVIHRVVVADARGGGKHVCRRFLIHPSAMEFSVFEP</sequence>
<reference evidence="1 2" key="1">
    <citation type="journal article" date="2020" name="Mol. Biol. Evol.">
        <title>Distinct Expression and Methylation Patterns for Genes with Different Fates following a Single Whole-Genome Duplication in Flowering Plants.</title>
        <authorList>
            <person name="Shi T."/>
            <person name="Rahmani R.S."/>
            <person name="Gugger P.F."/>
            <person name="Wang M."/>
            <person name="Li H."/>
            <person name="Zhang Y."/>
            <person name="Li Z."/>
            <person name="Wang Q."/>
            <person name="Van de Peer Y."/>
            <person name="Marchal K."/>
            <person name="Chen J."/>
        </authorList>
    </citation>
    <scope>NUCLEOTIDE SEQUENCE [LARGE SCALE GENOMIC DNA]</scope>
    <source>
        <tissue evidence="1">Leaf</tissue>
    </source>
</reference>
<comment type="caution">
    <text evidence="1">The sequence shown here is derived from an EMBL/GenBank/DDBJ whole genome shotgun (WGS) entry which is preliminary data.</text>
</comment>
<evidence type="ECO:0000313" key="2">
    <source>
        <dbReference type="Proteomes" id="UP000607653"/>
    </source>
</evidence>
<dbReference type="Proteomes" id="UP000607653">
    <property type="component" value="Unassembled WGS sequence"/>
</dbReference>
<protein>
    <submittedName>
        <fullName evidence="1">Uncharacterized protein</fullName>
    </submittedName>
</protein>
<accession>A0A822YJX6</accession>
<dbReference type="AlphaFoldDB" id="A0A822YJX6"/>
<proteinExistence type="predicted"/>